<evidence type="ECO:0000256" key="1">
    <source>
        <dbReference type="SAM" id="MobiDB-lite"/>
    </source>
</evidence>
<dbReference type="AlphaFoldDB" id="A0A5M6DDK0"/>
<evidence type="ECO:0000313" key="4">
    <source>
        <dbReference type="Proteomes" id="UP000324479"/>
    </source>
</evidence>
<dbReference type="RefSeq" id="WP_150075742.1">
    <property type="nucleotide sequence ID" value="NZ_VWOX01000003.1"/>
</dbReference>
<protein>
    <submittedName>
        <fullName evidence="3">Uncharacterized protein</fullName>
    </submittedName>
</protein>
<feature type="signal peptide" evidence="2">
    <location>
        <begin position="1"/>
        <end position="21"/>
    </location>
</feature>
<sequence length="270" mass="30760">MNTSFRFRWLVAGCLAFSVFAAETASAQSTCRRYPSLSSSSCNAARYHSRGIPLYGVAGGYGYGAYGGYGSAYATQPLYAAATWVRALASANLLNAQAQTEYGQARIQHAYADREVMENSVQYQLTRMEKKRINRDYRFGHLHERGRLIREAKLAAHRFDPPVIERPVDPATGQVRWPLLLQTSHFAKARQPIDEVFYQRQVHGQINPDHFLPMRDWIARVKQELRSRMHQYEPEDYVQSRDFLTSLIDEARQPRSSQPEGVQLAAAEAR</sequence>
<evidence type="ECO:0000256" key="2">
    <source>
        <dbReference type="SAM" id="SignalP"/>
    </source>
</evidence>
<proteinExistence type="predicted"/>
<gene>
    <name evidence="3" type="ORF">FYK55_07445</name>
</gene>
<comment type="caution">
    <text evidence="3">The sequence shown here is derived from an EMBL/GenBank/DDBJ whole genome shotgun (WGS) entry which is preliminary data.</text>
</comment>
<name>A0A5M6DDK0_9BACT</name>
<keyword evidence="2" id="KW-0732">Signal</keyword>
<reference evidence="3 4" key="1">
    <citation type="submission" date="2019-08" db="EMBL/GenBank/DDBJ databases">
        <authorList>
            <person name="Dhanesh K."/>
            <person name="Kumar G."/>
            <person name="Sasikala C."/>
            <person name="Venkata Ramana C."/>
        </authorList>
    </citation>
    <scope>NUCLEOTIDE SEQUENCE [LARGE SCALE GENOMIC DNA]</scope>
    <source>
        <strain evidence="3 4">JC645</strain>
    </source>
</reference>
<dbReference type="EMBL" id="VWOX01000003">
    <property type="protein sequence ID" value="KAA5545473.1"/>
    <property type="molecule type" value="Genomic_DNA"/>
</dbReference>
<feature type="region of interest" description="Disordered" evidence="1">
    <location>
        <begin position="251"/>
        <end position="270"/>
    </location>
</feature>
<accession>A0A5M6DDK0</accession>
<keyword evidence="4" id="KW-1185">Reference proteome</keyword>
<dbReference type="Proteomes" id="UP000324479">
    <property type="component" value="Unassembled WGS sequence"/>
</dbReference>
<evidence type="ECO:0000313" key="3">
    <source>
        <dbReference type="EMBL" id="KAA5545473.1"/>
    </source>
</evidence>
<organism evidence="3 4">
    <name type="scientific">Roseiconus nitratireducens</name>
    <dbReference type="NCBI Taxonomy" id="2605748"/>
    <lineage>
        <taxon>Bacteria</taxon>
        <taxon>Pseudomonadati</taxon>
        <taxon>Planctomycetota</taxon>
        <taxon>Planctomycetia</taxon>
        <taxon>Pirellulales</taxon>
        <taxon>Pirellulaceae</taxon>
        <taxon>Roseiconus</taxon>
    </lineage>
</organism>
<feature type="chain" id="PRO_5024385277" evidence="2">
    <location>
        <begin position="22"/>
        <end position="270"/>
    </location>
</feature>